<keyword evidence="2" id="KW-0863">Zinc-finger</keyword>
<keyword evidence="8" id="KW-0539">Nucleus</keyword>
<keyword evidence="6" id="KW-0804">Transcription</keyword>
<dbReference type="GO" id="GO:0030154">
    <property type="term" value="P:cell differentiation"/>
    <property type="evidence" value="ECO:0007669"/>
    <property type="project" value="TreeGrafter"/>
</dbReference>
<evidence type="ECO:0000259" key="9">
    <source>
        <dbReference type="PROSITE" id="PS51030"/>
    </source>
</evidence>
<keyword evidence="5" id="KW-0238">DNA-binding</keyword>
<dbReference type="CDD" id="cd06916">
    <property type="entry name" value="NR_DBD_like"/>
    <property type="match status" value="1"/>
</dbReference>
<dbReference type="PROSITE" id="PS51030">
    <property type="entry name" value="NUCLEAR_REC_DBD_2"/>
    <property type="match status" value="1"/>
</dbReference>
<keyword evidence="12" id="KW-1185">Reference proteome</keyword>
<evidence type="ECO:0000256" key="3">
    <source>
        <dbReference type="ARBA" id="ARBA00022833"/>
    </source>
</evidence>
<dbReference type="InterPro" id="IPR050234">
    <property type="entry name" value="Nuclear_hormone_rcpt_NR1"/>
</dbReference>
<evidence type="ECO:0000313" key="12">
    <source>
        <dbReference type="Proteomes" id="UP000005408"/>
    </source>
</evidence>
<dbReference type="InterPro" id="IPR035500">
    <property type="entry name" value="NHR-like_dom_sf"/>
</dbReference>
<dbReference type="Proteomes" id="UP000005408">
    <property type="component" value="Unassembled WGS sequence"/>
</dbReference>
<dbReference type="GO" id="GO:0009755">
    <property type="term" value="P:hormone-mediated signaling pathway"/>
    <property type="evidence" value="ECO:0007669"/>
    <property type="project" value="TreeGrafter"/>
</dbReference>
<dbReference type="SUPFAM" id="SSF48508">
    <property type="entry name" value="Nuclear receptor ligand-binding domain"/>
    <property type="match status" value="1"/>
</dbReference>
<dbReference type="Pfam" id="PF00104">
    <property type="entry name" value="Hormone_recep"/>
    <property type="match status" value="1"/>
</dbReference>
<proteinExistence type="predicted"/>
<dbReference type="PANTHER" id="PTHR24082:SF473">
    <property type="entry name" value="ECDYSONE-INDUCED PROTEIN 75B, ISOFORM B"/>
    <property type="match status" value="1"/>
</dbReference>
<dbReference type="PROSITE" id="PS51843">
    <property type="entry name" value="NR_LBD"/>
    <property type="match status" value="1"/>
</dbReference>
<dbReference type="InterPro" id="IPR000536">
    <property type="entry name" value="Nucl_hrmn_rcpt_lig-bd"/>
</dbReference>
<dbReference type="InterPro" id="IPR001723">
    <property type="entry name" value="Nuclear_hrmn_rcpt"/>
</dbReference>
<dbReference type="Pfam" id="PF00105">
    <property type="entry name" value="zf-C4"/>
    <property type="match status" value="1"/>
</dbReference>
<dbReference type="GO" id="GO:0045944">
    <property type="term" value="P:positive regulation of transcription by RNA polymerase II"/>
    <property type="evidence" value="ECO:0007669"/>
    <property type="project" value="TreeGrafter"/>
</dbReference>
<dbReference type="GO" id="GO:0000978">
    <property type="term" value="F:RNA polymerase II cis-regulatory region sequence-specific DNA binding"/>
    <property type="evidence" value="ECO:0007669"/>
    <property type="project" value="TreeGrafter"/>
</dbReference>
<accession>A0A8W8NDH6</accession>
<dbReference type="AlphaFoldDB" id="A0A8W8NDH6"/>
<evidence type="ECO:0000256" key="7">
    <source>
        <dbReference type="ARBA" id="ARBA00023170"/>
    </source>
</evidence>
<evidence type="ECO:0000256" key="4">
    <source>
        <dbReference type="ARBA" id="ARBA00023015"/>
    </source>
</evidence>
<dbReference type="Gene3D" id="3.30.50.10">
    <property type="entry name" value="Erythroid Transcription Factor GATA-1, subunit A"/>
    <property type="match status" value="1"/>
</dbReference>
<evidence type="ECO:0000256" key="6">
    <source>
        <dbReference type="ARBA" id="ARBA00023163"/>
    </source>
</evidence>
<dbReference type="Gene3D" id="1.10.565.10">
    <property type="entry name" value="Retinoid X Receptor"/>
    <property type="match status" value="1"/>
</dbReference>
<keyword evidence="7" id="KW-0675">Receptor</keyword>
<dbReference type="PANTHER" id="PTHR24082">
    <property type="entry name" value="NUCLEAR HORMONE RECEPTOR"/>
    <property type="match status" value="1"/>
</dbReference>
<dbReference type="GO" id="GO:0004879">
    <property type="term" value="F:nuclear receptor activity"/>
    <property type="evidence" value="ECO:0007669"/>
    <property type="project" value="TreeGrafter"/>
</dbReference>
<reference evidence="11" key="1">
    <citation type="submission" date="2022-08" db="UniProtKB">
        <authorList>
            <consortium name="EnsemblMetazoa"/>
        </authorList>
    </citation>
    <scope>IDENTIFICATION</scope>
    <source>
        <strain evidence="11">05x7-T-G4-1.051#20</strain>
    </source>
</reference>
<dbReference type="PRINTS" id="PR00398">
    <property type="entry name" value="STRDHORMONER"/>
</dbReference>
<feature type="domain" description="NR LBD" evidence="10">
    <location>
        <begin position="422"/>
        <end position="646"/>
    </location>
</feature>
<evidence type="ECO:0000256" key="2">
    <source>
        <dbReference type="ARBA" id="ARBA00022771"/>
    </source>
</evidence>
<evidence type="ECO:0000259" key="10">
    <source>
        <dbReference type="PROSITE" id="PS51843"/>
    </source>
</evidence>
<evidence type="ECO:0000256" key="5">
    <source>
        <dbReference type="ARBA" id="ARBA00023125"/>
    </source>
</evidence>
<dbReference type="SMART" id="SM00430">
    <property type="entry name" value="HOLI"/>
    <property type="match status" value="1"/>
</dbReference>
<keyword evidence="1" id="KW-0479">Metal-binding</keyword>
<evidence type="ECO:0000256" key="8">
    <source>
        <dbReference type="ARBA" id="ARBA00023242"/>
    </source>
</evidence>
<feature type="domain" description="Nuclear receptor" evidence="9">
    <location>
        <begin position="162"/>
        <end position="237"/>
    </location>
</feature>
<organism evidence="11 12">
    <name type="scientific">Magallana gigas</name>
    <name type="common">Pacific oyster</name>
    <name type="synonym">Crassostrea gigas</name>
    <dbReference type="NCBI Taxonomy" id="29159"/>
    <lineage>
        <taxon>Eukaryota</taxon>
        <taxon>Metazoa</taxon>
        <taxon>Spiralia</taxon>
        <taxon>Lophotrochozoa</taxon>
        <taxon>Mollusca</taxon>
        <taxon>Bivalvia</taxon>
        <taxon>Autobranchia</taxon>
        <taxon>Pteriomorphia</taxon>
        <taxon>Ostreida</taxon>
        <taxon>Ostreoidea</taxon>
        <taxon>Ostreidae</taxon>
        <taxon>Magallana</taxon>
    </lineage>
</organism>
<dbReference type="PRINTS" id="PR00047">
    <property type="entry name" value="STROIDFINGER"/>
</dbReference>
<keyword evidence="4" id="KW-0805">Transcription regulation</keyword>
<dbReference type="GO" id="GO:0000122">
    <property type="term" value="P:negative regulation of transcription by RNA polymerase II"/>
    <property type="evidence" value="ECO:0007669"/>
    <property type="project" value="TreeGrafter"/>
</dbReference>
<dbReference type="SUPFAM" id="SSF57716">
    <property type="entry name" value="Glucocorticoid receptor-like (DNA-binding domain)"/>
    <property type="match status" value="1"/>
</dbReference>
<sequence>MTARSTLAFYLFSVWSLVVYFQVVNERRRRYAVPKSKKGTYKDLIGHGGSVIDRKAYDPDSVIAGILAGMFVERNGVERTPNVDFQRSRKFRGQQLDTHKLTHRQKVIYGLESENIVTMSKRDMSVGTDFDLDTGLQEQSYSQPKKKKPEYPYVPKGVPLQLPPCRICGGKASGIHYGVNSCEACKGFFRRYLLRKEPYKCNHGGNCAITNRHRGNCSACRMMKCLDLGMSKEGIRQGRYTLTERTRAIMEVKRLQNPESHFEQQTFDIVSAAVSRKNAEKTTAVLLEESMSCMQIPISPDCNRQQALSDISDERSLADRLLDFSSFPLHSVSDELTDLLNPDCFLSEDAEMSSAVNMLLLDTNPPPKTSPEIEAQVDLYDDVIDNLAEALNDMLPHSSQFTDDEIYAILKEGHDKYYMKSEVFGPLNALSPEEYNAIYEKTQIDVDGRKQHLQFNKGTLDNMIKKYVNFSHAIPCFSDLPSQDQAKLLKASRFEFFMLLEYRSLNPDLEMLQTYSGEVFHLNEACIYVPREMMKSWLEFSRTIRKLELTNKELAVTLAVALTFRDRDTLSNPGRVEEIQEDMIATLFHALDSRHQTNTRRRFCQIIDMFTKFRELTEGYMKVCQSINAKVTQANLPETLQFLFTGW</sequence>
<name>A0A8W8NDH6_MAGGI</name>
<dbReference type="GO" id="GO:0008270">
    <property type="term" value="F:zinc ion binding"/>
    <property type="evidence" value="ECO:0007669"/>
    <property type="project" value="UniProtKB-KW"/>
</dbReference>
<evidence type="ECO:0000256" key="1">
    <source>
        <dbReference type="ARBA" id="ARBA00022723"/>
    </source>
</evidence>
<dbReference type="SMART" id="SM00399">
    <property type="entry name" value="ZnF_C4"/>
    <property type="match status" value="1"/>
</dbReference>
<protein>
    <submittedName>
        <fullName evidence="11">Uncharacterized protein</fullName>
    </submittedName>
</protein>
<dbReference type="EnsemblMetazoa" id="G5707.2">
    <property type="protein sequence ID" value="G5707.2:cds"/>
    <property type="gene ID" value="G5707"/>
</dbReference>
<keyword evidence="3" id="KW-0862">Zinc</keyword>
<dbReference type="InterPro" id="IPR013088">
    <property type="entry name" value="Znf_NHR/GATA"/>
</dbReference>
<evidence type="ECO:0000313" key="11">
    <source>
        <dbReference type="EnsemblMetazoa" id="G5707.2:cds"/>
    </source>
</evidence>
<dbReference type="InterPro" id="IPR001628">
    <property type="entry name" value="Znf_hrmn_rcpt"/>
</dbReference>